<keyword evidence="6" id="KW-0472">Membrane</keyword>
<keyword evidence="3" id="KW-1003">Cell membrane</keyword>
<keyword evidence="2" id="KW-0217">Developmental protein</keyword>
<evidence type="ECO:0000256" key="3">
    <source>
        <dbReference type="ARBA" id="ARBA00022475"/>
    </source>
</evidence>
<name>B6UI42_MAIZE</name>
<dbReference type="GO" id="GO:0048367">
    <property type="term" value="P:shoot system development"/>
    <property type="evidence" value="ECO:0007669"/>
    <property type="project" value="UniProtKB-ARBA"/>
</dbReference>
<dbReference type="InterPro" id="IPR051525">
    <property type="entry name" value="DVL_RTFL_regulatory"/>
</dbReference>
<dbReference type="AlphaFoldDB" id="B6UI42"/>
<reference evidence="8" key="1">
    <citation type="journal article" date="2009" name="Plant Mol. Biol.">
        <title>Insights into corn genes derived from large-scale cDNA sequencing.</title>
        <authorList>
            <person name="Alexandrov N.N."/>
            <person name="Brover V.V."/>
            <person name="Freidin S."/>
            <person name="Troukhan M.E."/>
            <person name="Tatarinova T.V."/>
            <person name="Zhang H."/>
            <person name="Swaller T.J."/>
            <person name="Lu Y.P."/>
            <person name="Bouck J."/>
            <person name="Flavell R.B."/>
            <person name="Feldmann K.A."/>
        </authorList>
    </citation>
    <scope>NUCLEOTIDE SEQUENCE</scope>
</reference>
<keyword evidence="5" id="KW-1133">Transmembrane helix</keyword>
<evidence type="ECO:0000256" key="5">
    <source>
        <dbReference type="ARBA" id="ARBA00022989"/>
    </source>
</evidence>
<evidence type="ECO:0000256" key="6">
    <source>
        <dbReference type="ARBA" id="ARBA00023136"/>
    </source>
</evidence>
<dbReference type="PANTHER" id="PTHR33102">
    <property type="entry name" value="DVL19-RELATED-RELATED"/>
    <property type="match status" value="1"/>
</dbReference>
<keyword evidence="4" id="KW-0812">Transmembrane</keyword>
<sequence>MKTKAAGSRAAAGAGGFGRSLREQRAKVYIAMRCVVMLLRWHD</sequence>
<dbReference type="InterPro" id="IPR012552">
    <property type="entry name" value="DVL"/>
</dbReference>
<evidence type="ECO:0008006" key="9">
    <source>
        <dbReference type="Google" id="ProtNLM"/>
    </source>
</evidence>
<evidence type="ECO:0000313" key="8">
    <source>
        <dbReference type="EMBL" id="ACG49025.1"/>
    </source>
</evidence>
<dbReference type="Pfam" id="PF08137">
    <property type="entry name" value="DVL"/>
    <property type="match status" value="1"/>
</dbReference>
<comment type="subcellular location">
    <subcellularLocation>
        <location evidence="1">Cell membrane</location>
        <topology evidence="1">Single-pass membrane protein</topology>
    </subcellularLocation>
</comment>
<evidence type="ECO:0000256" key="1">
    <source>
        <dbReference type="ARBA" id="ARBA00004162"/>
    </source>
</evidence>
<proteinExistence type="evidence at transcript level"/>
<dbReference type="GO" id="GO:0005886">
    <property type="term" value="C:plasma membrane"/>
    <property type="evidence" value="ECO:0007669"/>
    <property type="project" value="UniProtKB-SubCell"/>
</dbReference>
<evidence type="ECO:0000256" key="4">
    <source>
        <dbReference type="ARBA" id="ARBA00022692"/>
    </source>
</evidence>
<protein>
    <recommendedName>
        <fullName evidence="9">ROTUNDIFOLIA like 8</fullName>
    </recommendedName>
</protein>
<dbReference type="EMBL" id="EU976907">
    <property type="protein sequence ID" value="ACG49025.1"/>
    <property type="molecule type" value="mRNA"/>
</dbReference>
<evidence type="ECO:0000256" key="2">
    <source>
        <dbReference type="ARBA" id="ARBA00022473"/>
    </source>
</evidence>
<dbReference type="GO" id="GO:0008285">
    <property type="term" value="P:negative regulation of cell population proliferation"/>
    <property type="evidence" value="ECO:0007669"/>
    <property type="project" value="InterPro"/>
</dbReference>
<accession>B6UI42</accession>
<comment type="similarity">
    <text evidence="7">Belongs to the DVL/RTFL small polypeptides family.</text>
</comment>
<evidence type="ECO:0000256" key="7">
    <source>
        <dbReference type="ARBA" id="ARBA00024340"/>
    </source>
</evidence>
<organism evidence="8">
    <name type="scientific">Zea mays</name>
    <name type="common">Maize</name>
    <dbReference type="NCBI Taxonomy" id="4577"/>
    <lineage>
        <taxon>Eukaryota</taxon>
        <taxon>Viridiplantae</taxon>
        <taxon>Streptophyta</taxon>
        <taxon>Embryophyta</taxon>
        <taxon>Tracheophyta</taxon>
        <taxon>Spermatophyta</taxon>
        <taxon>Magnoliopsida</taxon>
        <taxon>Liliopsida</taxon>
        <taxon>Poales</taxon>
        <taxon>Poaceae</taxon>
        <taxon>PACMAD clade</taxon>
        <taxon>Panicoideae</taxon>
        <taxon>Andropogonodae</taxon>
        <taxon>Andropogoneae</taxon>
        <taxon>Tripsacinae</taxon>
        <taxon>Zea</taxon>
    </lineage>
</organism>